<evidence type="ECO:0000256" key="1">
    <source>
        <dbReference type="SAM" id="MobiDB-lite"/>
    </source>
</evidence>
<dbReference type="SUPFAM" id="SSF53335">
    <property type="entry name" value="S-adenosyl-L-methionine-dependent methyltransferases"/>
    <property type="match status" value="1"/>
</dbReference>
<dbReference type="Pfam" id="PF13489">
    <property type="entry name" value="Methyltransf_23"/>
    <property type="match status" value="1"/>
</dbReference>
<dbReference type="InterPro" id="IPR016187">
    <property type="entry name" value="CTDL_fold"/>
</dbReference>
<name>D8U2Y6_VOLCA</name>
<dbReference type="InterPro" id="IPR005532">
    <property type="entry name" value="SUMF_dom"/>
</dbReference>
<sequence length="948" mass="106213">MSTTQRVDLGACRNPSLNIRPDLARAATAITGPSADDELVGPRGSWWWTGKAPMDCPGFDAKAGVLRSLPLPNLRSFTRQSVLDYFDNIWTLTEVLFASLQTADAFIRQPYHQLRHPMMFYYGHPAVLYINKFRVAGLLEKGINQYFEQLFETGVDEMSWDDLSRGRDDWPPVREVHEYRKQSYAVIRDIILNHPALDKGEVGWDDPAWAVFMGFEHERIHLETSSVLIRELPLTRVRKPEFWPDYHPSCRSPTVPVPTEGVDYPVNAMVPVGGGKVVLGKDIDYPSFGWDNEYGSKEIHVAGFRASKFKVTNGEFLRFVKASGYMNPKYWSAEGWGWKTFRNVKWPTFWMPDGPQGLHRYKLRVLFDAVDMRWDWPVDVNYHEARAFAAWRTEQDGSPVRYRLITEAEHNLIRNIRDRMDAHLLVPTAATNSPEQQEAAAAGRRRPAADEHVSPDATMVVSGLDALTSSAAGFNFQLAYGSQNPVTELPPTLPSMPFMFPLKPLSSGEKGFYDTLGNAWEWGEDHYAAFPGFKVHPFYEDFSAPCFAGKHQLIFGGSFISTGQLASKFARYQFRPHFFQHATFRLVKPDVDMSLYDSERYGTHNPVTPFYETSCMDSAPPHVGDGPCCSVRRRAAFTPTRTEEAASTKAKLEAAQVAYESDAILAQYLSFQYGPLDRVYPDLVKETGIIADALDFPRKLADCLTTWADRSGVLKQQEPAAAEEASGSGRGLAGPRALDLGCAVGRSSFELSRRFGEVVGVDISKTFIEVAAKIRDNGRMDYECAVEGEITERLTAILPAASEQQPGQAEEQPINARRCRFLQGDACDLPSSLGQFDAVLAANLLCRVPEPTACLAQIKTSLRPGGVALITSPFSWLEQYTDRRNWLGGGYKDGLPNRSAEALKSQLAPDFDVLEEGTMPLIIREHARKYQLINAYKLVVQRKSDSSQ</sequence>
<feature type="region of interest" description="Disordered" evidence="1">
    <location>
        <begin position="428"/>
        <end position="453"/>
    </location>
</feature>
<dbReference type="InterPro" id="IPR027625">
    <property type="entry name" value="OvoA_Cterm"/>
</dbReference>
<dbReference type="NCBIfam" id="TIGR04345">
    <property type="entry name" value="ovoA_Cterm"/>
    <property type="match status" value="1"/>
</dbReference>
<dbReference type="InterPro" id="IPR051043">
    <property type="entry name" value="Sulfatase_Mod_Factor_Kinase"/>
</dbReference>
<evidence type="ECO:0000313" key="3">
    <source>
        <dbReference type="EMBL" id="EFJ45886.1"/>
    </source>
</evidence>
<dbReference type="InterPro" id="IPR042095">
    <property type="entry name" value="SUMF_sf"/>
</dbReference>
<dbReference type="GO" id="GO:0120147">
    <property type="term" value="F:formylglycine-generating oxidase activity"/>
    <property type="evidence" value="ECO:0007669"/>
    <property type="project" value="TreeGrafter"/>
</dbReference>
<evidence type="ECO:0000313" key="4">
    <source>
        <dbReference type="Proteomes" id="UP000001058"/>
    </source>
</evidence>
<accession>D8U2Y6</accession>
<dbReference type="NCBIfam" id="TIGR04344">
    <property type="entry name" value="ovoA_Nterm"/>
    <property type="match status" value="1"/>
</dbReference>
<dbReference type="eggNOG" id="ENOG502QS9T">
    <property type="taxonomic scope" value="Eukaryota"/>
</dbReference>
<feature type="domain" description="Sulfatase-modifying factor enzyme-like" evidence="2">
    <location>
        <begin position="507"/>
        <end position="578"/>
    </location>
</feature>
<reference evidence="3 4" key="1">
    <citation type="journal article" date="2010" name="Science">
        <title>Genomic analysis of organismal complexity in the multicellular green alga Volvox carteri.</title>
        <authorList>
            <person name="Prochnik S.E."/>
            <person name="Umen J."/>
            <person name="Nedelcu A.M."/>
            <person name="Hallmann A."/>
            <person name="Miller S.M."/>
            <person name="Nishii I."/>
            <person name="Ferris P."/>
            <person name="Kuo A."/>
            <person name="Mitros T."/>
            <person name="Fritz-Laylin L.K."/>
            <person name="Hellsten U."/>
            <person name="Chapman J."/>
            <person name="Simakov O."/>
            <person name="Rensing S.A."/>
            <person name="Terry A."/>
            <person name="Pangilinan J."/>
            <person name="Kapitonov V."/>
            <person name="Jurka J."/>
            <person name="Salamov A."/>
            <person name="Shapiro H."/>
            <person name="Schmutz J."/>
            <person name="Grimwood J."/>
            <person name="Lindquist E."/>
            <person name="Lucas S."/>
            <person name="Grigoriev I.V."/>
            <person name="Schmitt R."/>
            <person name="Kirk D."/>
            <person name="Rokhsar D.S."/>
        </authorList>
    </citation>
    <scope>NUCLEOTIDE SEQUENCE [LARGE SCALE GENOMIC DNA]</scope>
    <source>
        <strain evidence="4">f. Nagariensis / Eve</strain>
    </source>
</reference>
<dbReference type="InParanoid" id="D8U2Y6"/>
<dbReference type="STRING" id="3068.D8U2Y6"/>
<dbReference type="InterPro" id="IPR027577">
    <property type="entry name" value="OvoA_Nterm"/>
</dbReference>
<dbReference type="KEGG" id="vcn:VOLCADRAFT_105776"/>
<dbReference type="Pfam" id="PF03781">
    <property type="entry name" value="FGE-sulfatase"/>
    <property type="match status" value="2"/>
</dbReference>
<keyword evidence="4" id="KW-1185">Reference proteome</keyword>
<dbReference type="AlphaFoldDB" id="D8U2Y6"/>
<organism evidence="4">
    <name type="scientific">Volvox carteri f. nagariensis</name>
    <dbReference type="NCBI Taxonomy" id="3068"/>
    <lineage>
        <taxon>Eukaryota</taxon>
        <taxon>Viridiplantae</taxon>
        <taxon>Chlorophyta</taxon>
        <taxon>core chlorophytes</taxon>
        <taxon>Chlorophyceae</taxon>
        <taxon>CS clade</taxon>
        <taxon>Chlamydomonadales</taxon>
        <taxon>Volvocaceae</taxon>
        <taxon>Volvox</taxon>
    </lineage>
</organism>
<dbReference type="GeneID" id="9627777"/>
<dbReference type="InterPro" id="IPR029063">
    <property type="entry name" value="SAM-dependent_MTases_sf"/>
</dbReference>
<dbReference type="RefSeq" id="XP_002952964.1">
    <property type="nucleotide sequence ID" value="XM_002952918.1"/>
</dbReference>
<dbReference type="Proteomes" id="UP000001058">
    <property type="component" value="Unassembled WGS sequence"/>
</dbReference>
<dbReference type="PANTHER" id="PTHR23150">
    <property type="entry name" value="SULFATASE MODIFYING FACTOR 1, 2"/>
    <property type="match status" value="1"/>
</dbReference>
<feature type="domain" description="Sulfatase-modifying factor enzyme-like" evidence="2">
    <location>
        <begin position="267"/>
        <end position="411"/>
    </location>
</feature>
<dbReference type="Gene3D" id="3.40.50.150">
    <property type="entry name" value="Vaccinia Virus protein VP39"/>
    <property type="match status" value="1"/>
</dbReference>
<dbReference type="Gene3D" id="3.90.1580.10">
    <property type="entry name" value="paralog of FGE (formylglycine-generating enzyme)"/>
    <property type="match status" value="1"/>
</dbReference>
<dbReference type="OrthoDB" id="659at2759"/>
<evidence type="ECO:0000259" key="2">
    <source>
        <dbReference type="Pfam" id="PF03781"/>
    </source>
</evidence>
<dbReference type="SUPFAM" id="SSF56436">
    <property type="entry name" value="C-type lectin-like"/>
    <property type="match status" value="1"/>
</dbReference>
<dbReference type="CDD" id="cd02440">
    <property type="entry name" value="AdoMet_MTases"/>
    <property type="match status" value="1"/>
</dbReference>
<dbReference type="PANTHER" id="PTHR23150:SF26">
    <property type="entry name" value="GENERIC METHYLTRANSFERASE"/>
    <property type="match status" value="1"/>
</dbReference>
<proteinExistence type="predicted"/>
<dbReference type="EMBL" id="GL378354">
    <property type="protein sequence ID" value="EFJ45886.1"/>
    <property type="molecule type" value="Genomic_DNA"/>
</dbReference>
<gene>
    <name evidence="3" type="ORF">VOLCADRAFT_105776</name>
</gene>
<protein>
    <recommendedName>
        <fullName evidence="2">Sulfatase-modifying factor enzyme-like domain-containing protein</fullName>
    </recommendedName>
</protein>